<name>A0A3B4AQ43_9GOBI</name>
<dbReference type="Ensembl" id="ENSPMGT00000019970.1">
    <property type="protein sequence ID" value="ENSPMGP00000018724.1"/>
    <property type="gene ID" value="ENSPMGG00000015272.1"/>
</dbReference>
<accession>A0A3B4AQ43</accession>
<dbReference type="GO" id="GO:0007596">
    <property type="term" value="P:blood coagulation"/>
    <property type="evidence" value="ECO:0007669"/>
    <property type="project" value="InterPro"/>
</dbReference>
<dbReference type="PROSITE" id="PS50262">
    <property type="entry name" value="G_PROTEIN_RECEP_F1_2"/>
    <property type="match status" value="1"/>
</dbReference>
<feature type="transmembrane region" description="Helical" evidence="11">
    <location>
        <begin position="95"/>
        <end position="112"/>
    </location>
</feature>
<dbReference type="PRINTS" id="PR00237">
    <property type="entry name" value="GPCRRHODOPSN"/>
</dbReference>
<evidence type="ECO:0000256" key="8">
    <source>
        <dbReference type="ARBA" id="ARBA00023224"/>
    </source>
</evidence>
<dbReference type="Proteomes" id="UP000261520">
    <property type="component" value="Unplaced"/>
</dbReference>
<keyword evidence="14" id="KW-1185">Reference proteome</keyword>
<reference evidence="13" key="2">
    <citation type="submission" date="2025-09" db="UniProtKB">
        <authorList>
            <consortium name="Ensembl"/>
        </authorList>
    </citation>
    <scope>IDENTIFICATION</scope>
</reference>
<keyword evidence="9" id="KW-1015">Disulfide bond</keyword>
<dbReference type="InterPro" id="IPR017452">
    <property type="entry name" value="GPCR_Rhodpsn_7TM"/>
</dbReference>
<evidence type="ECO:0000259" key="12">
    <source>
        <dbReference type="PROSITE" id="PS50262"/>
    </source>
</evidence>
<feature type="transmembrane region" description="Helical" evidence="11">
    <location>
        <begin position="133"/>
        <end position="155"/>
    </location>
</feature>
<dbReference type="Gene3D" id="1.20.1070.10">
    <property type="entry name" value="Rhodopsin 7-helix transmembrane proteins"/>
    <property type="match status" value="1"/>
</dbReference>
<keyword evidence="2" id="KW-1003">Cell membrane</keyword>
<keyword evidence="8 10" id="KW-0807">Transducer</keyword>
<evidence type="ECO:0000256" key="6">
    <source>
        <dbReference type="ARBA" id="ARBA00023136"/>
    </source>
</evidence>
<keyword evidence="4 11" id="KW-1133">Transmembrane helix</keyword>
<evidence type="ECO:0000256" key="11">
    <source>
        <dbReference type="SAM" id="Phobius"/>
    </source>
</evidence>
<feature type="transmembrane region" description="Helical" evidence="11">
    <location>
        <begin position="267"/>
        <end position="288"/>
    </location>
</feature>
<dbReference type="PROSITE" id="PS00237">
    <property type="entry name" value="G_PROTEIN_RECEP_F1_1"/>
    <property type="match status" value="1"/>
</dbReference>
<keyword evidence="6 11" id="KW-0472">Membrane</keyword>
<keyword evidence="5 10" id="KW-0297">G-protein coupled receptor</keyword>
<keyword evidence="3 10" id="KW-0812">Transmembrane</keyword>
<evidence type="ECO:0000256" key="7">
    <source>
        <dbReference type="ARBA" id="ARBA00023170"/>
    </source>
</evidence>
<feature type="transmembrane region" description="Helical" evidence="11">
    <location>
        <begin position="20"/>
        <end position="41"/>
    </location>
</feature>
<protein>
    <recommendedName>
        <fullName evidence="12">G-protein coupled receptors family 1 profile domain-containing protein</fullName>
    </recommendedName>
</protein>
<evidence type="ECO:0000256" key="5">
    <source>
        <dbReference type="ARBA" id="ARBA00023040"/>
    </source>
</evidence>
<feature type="disulfide bond" evidence="9">
    <location>
        <begin position="86"/>
        <end position="163"/>
    </location>
</feature>
<comment type="subcellular location">
    <subcellularLocation>
        <location evidence="1">Cell membrane</location>
        <topology evidence="1">Multi-pass membrane protein</topology>
    </subcellularLocation>
</comment>
<reference evidence="13" key="1">
    <citation type="submission" date="2025-08" db="UniProtKB">
        <authorList>
            <consortium name="Ensembl"/>
        </authorList>
    </citation>
    <scope>IDENTIFICATION</scope>
</reference>
<evidence type="ECO:0000256" key="2">
    <source>
        <dbReference type="ARBA" id="ARBA00022475"/>
    </source>
</evidence>
<feature type="transmembrane region" description="Helical" evidence="11">
    <location>
        <begin position="228"/>
        <end position="247"/>
    </location>
</feature>
<sequence length="319" mass="36038">MNNSSDSGTCLPIAQHMSIPVLMCLVYFMGFLLNFFSLWIFCCRMSVGTVLQFNLALSDALATPVTPLIAVYFLMGNNWIFGEFLCQVKICLMSSHFYGSTIFLTLISVHRYTAVVHFKKSSRMKNKSFIKKLCAGVWLFLLAQSLVYCFVVPPTKVDDRVQCLSFSQTTLSNSLFVINFVLLLLGFLLPLSISAICYFQLTNTLTSLNTSSPKGLQVKHKSQRMIRMCLIIFAICFLPMNVTRTMAAVLTKYFPRHCDMVHHVQTAYYASWIVAGLNCCLDPLLYCFGSQNFRDAFPSLKKSQPECQQISESETTANM</sequence>
<evidence type="ECO:0000256" key="9">
    <source>
        <dbReference type="PIRSR" id="PIRSR603912-52"/>
    </source>
</evidence>
<evidence type="ECO:0000313" key="14">
    <source>
        <dbReference type="Proteomes" id="UP000261520"/>
    </source>
</evidence>
<evidence type="ECO:0000256" key="3">
    <source>
        <dbReference type="ARBA" id="ARBA00022692"/>
    </source>
</evidence>
<proteinExistence type="inferred from homology"/>
<dbReference type="Pfam" id="PF00001">
    <property type="entry name" value="7tm_1"/>
    <property type="match status" value="1"/>
</dbReference>
<dbReference type="PRINTS" id="PR01428">
    <property type="entry name" value="PROTEASEAR"/>
</dbReference>
<keyword evidence="7 10" id="KW-0675">Receptor</keyword>
<dbReference type="SUPFAM" id="SSF81321">
    <property type="entry name" value="Family A G protein-coupled receptor-like"/>
    <property type="match status" value="1"/>
</dbReference>
<organism evidence="13 14">
    <name type="scientific">Periophthalmus magnuspinnatus</name>
    <dbReference type="NCBI Taxonomy" id="409849"/>
    <lineage>
        <taxon>Eukaryota</taxon>
        <taxon>Metazoa</taxon>
        <taxon>Chordata</taxon>
        <taxon>Craniata</taxon>
        <taxon>Vertebrata</taxon>
        <taxon>Euteleostomi</taxon>
        <taxon>Actinopterygii</taxon>
        <taxon>Neopterygii</taxon>
        <taxon>Teleostei</taxon>
        <taxon>Neoteleostei</taxon>
        <taxon>Acanthomorphata</taxon>
        <taxon>Gobiaria</taxon>
        <taxon>Gobiiformes</taxon>
        <taxon>Gobioidei</taxon>
        <taxon>Gobiidae</taxon>
        <taxon>Oxudercinae</taxon>
        <taxon>Periophthalmus</taxon>
    </lineage>
</organism>
<dbReference type="PANTHER" id="PTHR24231">
    <property type="entry name" value="PURINOCEPTOR-RELATED G-PROTEIN COUPLED RECEPTOR"/>
    <property type="match status" value="1"/>
</dbReference>
<dbReference type="InterPro" id="IPR000276">
    <property type="entry name" value="GPCR_Rhodpsn"/>
</dbReference>
<feature type="transmembrane region" description="Helical" evidence="11">
    <location>
        <begin position="175"/>
        <end position="199"/>
    </location>
</feature>
<comment type="similarity">
    <text evidence="10">Belongs to the G-protein coupled receptor 1 family.</text>
</comment>
<dbReference type="GO" id="GO:0005886">
    <property type="term" value="C:plasma membrane"/>
    <property type="evidence" value="ECO:0007669"/>
    <property type="project" value="UniProtKB-SubCell"/>
</dbReference>
<dbReference type="GO" id="GO:0015057">
    <property type="term" value="F:thrombin-activated receptor activity"/>
    <property type="evidence" value="ECO:0007669"/>
    <property type="project" value="InterPro"/>
</dbReference>
<evidence type="ECO:0000256" key="10">
    <source>
        <dbReference type="RuleBase" id="RU000688"/>
    </source>
</evidence>
<feature type="transmembrane region" description="Helical" evidence="11">
    <location>
        <begin position="53"/>
        <end position="75"/>
    </location>
</feature>
<evidence type="ECO:0000256" key="1">
    <source>
        <dbReference type="ARBA" id="ARBA00004651"/>
    </source>
</evidence>
<dbReference type="PANTHER" id="PTHR24231:SF35">
    <property type="entry name" value="P2Y PURINOCEPTOR 4-LIKE"/>
    <property type="match status" value="1"/>
</dbReference>
<evidence type="ECO:0000313" key="13">
    <source>
        <dbReference type="Ensembl" id="ENSPMGP00000018724.1"/>
    </source>
</evidence>
<feature type="domain" description="G-protein coupled receptors family 1 profile" evidence="12">
    <location>
        <begin position="30"/>
        <end position="286"/>
    </location>
</feature>
<dbReference type="AlphaFoldDB" id="A0A3B4AQ43"/>
<evidence type="ECO:0000256" key="4">
    <source>
        <dbReference type="ARBA" id="ARBA00022989"/>
    </source>
</evidence>
<dbReference type="InterPro" id="IPR003912">
    <property type="entry name" value="Protea_act_rcpt"/>
</dbReference>